<feature type="domain" description="Tetrahydrofolate dehydrogenase/cyclohydrolase NAD(P)-binding" evidence="13">
    <location>
        <begin position="140"/>
        <end position="277"/>
    </location>
</feature>
<sequence>MKEKNKYKILSGIEASKHYSELLKNLFISLNEPTIFKIIQVGDLAASNKYINNKIKKAKELGIEAILVKLDASISQEDLKTIVQNEALSCDGIIVQLPLPEHINSQEILNIVPIEKDIDGLSELNQFNFYNFKEESAFSPATARGIIMLLDYYNIPIANKKTFVIGESNLVGKPTKFLLNKKGGIVKSFNKNTGIFGSNEADVLVVAAGEANLVKTKDVKENATIIDVGINSLTNNKITGDVDFESVKHKVSAISPVPGGVGPMTVIALFYNLYDAKIRTKKTIS</sequence>
<keyword evidence="6 11" id="KW-0521">NADP</keyword>
<evidence type="ECO:0000259" key="13">
    <source>
        <dbReference type="Pfam" id="PF02882"/>
    </source>
</evidence>
<reference evidence="14" key="1">
    <citation type="submission" date="2022-08" db="EMBL/GenBank/DDBJ databases">
        <title>Complete genome sequence of Mycoplasma molare type strain H 542.</title>
        <authorList>
            <person name="Spergser J."/>
        </authorList>
    </citation>
    <scope>NUCLEOTIDE SEQUENCE</scope>
    <source>
        <strain evidence="14">H 542</strain>
    </source>
</reference>
<evidence type="ECO:0000256" key="9">
    <source>
        <dbReference type="ARBA" id="ARBA00023167"/>
    </source>
</evidence>
<proteinExistence type="inferred from homology"/>
<evidence type="ECO:0000256" key="8">
    <source>
        <dbReference type="ARBA" id="ARBA00023102"/>
    </source>
</evidence>
<dbReference type="InterPro" id="IPR046346">
    <property type="entry name" value="Aminoacid_DH-like_N_sf"/>
</dbReference>
<comment type="similarity">
    <text evidence="11">Belongs to the tetrahydrofolate dehydrogenase/cyclohydrolase family.</text>
</comment>
<feature type="binding site" evidence="11">
    <location>
        <begin position="166"/>
        <end position="168"/>
    </location>
    <ligand>
        <name>NADP(+)</name>
        <dbReference type="ChEBI" id="CHEBI:58349"/>
    </ligand>
</feature>
<keyword evidence="10 11" id="KW-0511">Multifunctional enzyme</keyword>
<evidence type="ECO:0000256" key="11">
    <source>
        <dbReference type="HAMAP-Rule" id="MF_01576"/>
    </source>
</evidence>
<keyword evidence="5 11" id="KW-0378">Hydrolase</keyword>
<dbReference type="InterPro" id="IPR036291">
    <property type="entry name" value="NAD(P)-bd_dom_sf"/>
</dbReference>
<feature type="binding site" evidence="11">
    <location>
        <position position="230"/>
    </location>
    <ligand>
        <name>NADP(+)</name>
        <dbReference type="ChEBI" id="CHEBI:58349"/>
    </ligand>
</feature>
<accession>A0ABY5TUJ4</accession>
<dbReference type="Gene3D" id="3.40.50.10860">
    <property type="entry name" value="Leucine Dehydrogenase, chain A, domain 1"/>
    <property type="match status" value="1"/>
</dbReference>
<dbReference type="HAMAP" id="MF_01576">
    <property type="entry name" value="THF_DHG_CYH"/>
    <property type="match status" value="1"/>
</dbReference>
<evidence type="ECO:0000313" key="15">
    <source>
        <dbReference type="Proteomes" id="UP001058364"/>
    </source>
</evidence>
<keyword evidence="4 11" id="KW-0658">Purine biosynthesis</keyword>
<organism evidence="14 15">
    <name type="scientific">Mesomycoplasma molare</name>
    <dbReference type="NCBI Taxonomy" id="171288"/>
    <lineage>
        <taxon>Bacteria</taxon>
        <taxon>Bacillati</taxon>
        <taxon>Mycoplasmatota</taxon>
        <taxon>Mycoplasmoidales</taxon>
        <taxon>Metamycoplasmataceae</taxon>
        <taxon>Mesomycoplasma</taxon>
    </lineage>
</organism>
<dbReference type="PANTHER" id="PTHR48099:SF5">
    <property type="entry name" value="C-1-TETRAHYDROFOLATE SYNTHASE, CYTOPLASMIC"/>
    <property type="match status" value="1"/>
</dbReference>
<evidence type="ECO:0000259" key="12">
    <source>
        <dbReference type="Pfam" id="PF00763"/>
    </source>
</evidence>
<dbReference type="InterPro" id="IPR020631">
    <property type="entry name" value="THF_DH/CycHdrlase_NAD-bd_dom"/>
</dbReference>
<evidence type="ECO:0000256" key="10">
    <source>
        <dbReference type="ARBA" id="ARBA00023268"/>
    </source>
</evidence>
<dbReference type="PRINTS" id="PR00085">
    <property type="entry name" value="THFDHDRGNASE"/>
</dbReference>
<evidence type="ECO:0000256" key="5">
    <source>
        <dbReference type="ARBA" id="ARBA00022801"/>
    </source>
</evidence>
<dbReference type="EMBL" id="CP103423">
    <property type="protein sequence ID" value="UWD34260.1"/>
    <property type="molecule type" value="Genomic_DNA"/>
</dbReference>
<dbReference type="InterPro" id="IPR000672">
    <property type="entry name" value="THF_DH/CycHdrlase"/>
</dbReference>
<evidence type="ECO:0000256" key="3">
    <source>
        <dbReference type="ARBA" id="ARBA00022605"/>
    </source>
</evidence>
<comment type="pathway">
    <text evidence="1 11">One-carbon metabolism; tetrahydrofolate interconversion.</text>
</comment>
<keyword evidence="15" id="KW-1185">Reference proteome</keyword>
<dbReference type="EC" id="1.5.1.5" evidence="11"/>
<comment type="catalytic activity">
    <reaction evidence="11">
        <text>(6R)-5,10-methylene-5,6,7,8-tetrahydrofolate + NADP(+) = (6R)-5,10-methenyltetrahydrofolate + NADPH</text>
        <dbReference type="Rhea" id="RHEA:22812"/>
        <dbReference type="ChEBI" id="CHEBI:15636"/>
        <dbReference type="ChEBI" id="CHEBI:57455"/>
        <dbReference type="ChEBI" id="CHEBI:57783"/>
        <dbReference type="ChEBI" id="CHEBI:58349"/>
        <dbReference type="EC" id="1.5.1.5"/>
    </reaction>
</comment>
<dbReference type="PROSITE" id="PS00767">
    <property type="entry name" value="THF_DHG_CYH_2"/>
    <property type="match status" value="1"/>
</dbReference>
<dbReference type="InterPro" id="IPR020630">
    <property type="entry name" value="THF_DH/CycHdrlase_cat_dom"/>
</dbReference>
<protein>
    <recommendedName>
        <fullName evidence="11">Bifunctional protein FolD</fullName>
    </recommendedName>
    <domain>
        <recommendedName>
            <fullName evidence="11">Methylenetetrahydrofolate dehydrogenase</fullName>
            <ecNumber evidence="11">1.5.1.5</ecNumber>
        </recommendedName>
    </domain>
    <domain>
        <recommendedName>
            <fullName evidence="11">Methenyltetrahydrofolate cyclohydrolase</fullName>
            <ecNumber evidence="11">3.5.4.9</ecNumber>
        </recommendedName>
    </domain>
</protein>
<dbReference type="InterPro" id="IPR020867">
    <property type="entry name" value="THF_DH/CycHdrlase_CS"/>
</dbReference>
<dbReference type="PANTHER" id="PTHR48099">
    <property type="entry name" value="C-1-TETRAHYDROFOLATE SYNTHASE, CYTOPLASMIC-RELATED"/>
    <property type="match status" value="1"/>
</dbReference>
<keyword evidence="8 11" id="KW-0368">Histidine biosynthesis</keyword>
<evidence type="ECO:0000256" key="7">
    <source>
        <dbReference type="ARBA" id="ARBA00023002"/>
    </source>
</evidence>
<dbReference type="Gene3D" id="3.40.50.720">
    <property type="entry name" value="NAD(P)-binding Rossmann-like Domain"/>
    <property type="match status" value="1"/>
</dbReference>
<comment type="subunit">
    <text evidence="11">Homodimer.</text>
</comment>
<keyword evidence="9 11" id="KW-0486">Methionine biosynthesis</keyword>
<dbReference type="SUPFAM" id="SSF51735">
    <property type="entry name" value="NAD(P)-binding Rossmann-fold domains"/>
    <property type="match status" value="1"/>
</dbReference>
<evidence type="ECO:0000256" key="1">
    <source>
        <dbReference type="ARBA" id="ARBA00004777"/>
    </source>
</evidence>
<comment type="catalytic activity">
    <reaction evidence="11">
        <text>(6R)-5,10-methenyltetrahydrofolate + H2O = (6R)-10-formyltetrahydrofolate + H(+)</text>
        <dbReference type="Rhea" id="RHEA:23700"/>
        <dbReference type="ChEBI" id="CHEBI:15377"/>
        <dbReference type="ChEBI" id="CHEBI:15378"/>
        <dbReference type="ChEBI" id="CHEBI:57455"/>
        <dbReference type="ChEBI" id="CHEBI:195366"/>
        <dbReference type="EC" id="3.5.4.9"/>
    </reaction>
</comment>
<comment type="caution">
    <text evidence="11">Lacks conserved residue(s) required for the propagation of feature annotation.</text>
</comment>
<evidence type="ECO:0000256" key="4">
    <source>
        <dbReference type="ARBA" id="ARBA00022755"/>
    </source>
</evidence>
<keyword evidence="2 11" id="KW-0554">One-carbon metabolism</keyword>
<evidence type="ECO:0000256" key="6">
    <source>
        <dbReference type="ARBA" id="ARBA00022857"/>
    </source>
</evidence>
<evidence type="ECO:0000313" key="14">
    <source>
        <dbReference type="EMBL" id="UWD34260.1"/>
    </source>
</evidence>
<name>A0ABY5TUJ4_9BACT</name>
<keyword evidence="7 11" id="KW-0560">Oxidoreductase</keyword>
<dbReference type="RefSeq" id="WP_036450189.1">
    <property type="nucleotide sequence ID" value="NZ_CP103423.1"/>
</dbReference>
<gene>
    <name evidence="11" type="primary">folD</name>
    <name evidence="14" type="ORF">NX772_00290</name>
</gene>
<dbReference type="SUPFAM" id="SSF53223">
    <property type="entry name" value="Aminoacid dehydrogenase-like, N-terminal domain"/>
    <property type="match status" value="1"/>
</dbReference>
<dbReference type="Pfam" id="PF02882">
    <property type="entry name" value="THF_DHG_CYH_C"/>
    <property type="match status" value="1"/>
</dbReference>
<dbReference type="CDD" id="cd01080">
    <property type="entry name" value="NAD_bind_m-THF_DH_Cyclohyd"/>
    <property type="match status" value="1"/>
</dbReference>
<dbReference type="EC" id="3.5.4.9" evidence="11"/>
<comment type="function">
    <text evidence="11">Catalyzes the oxidation of 5,10-methylenetetrahydrofolate to 5,10-methenyltetrahydrofolate and then the hydrolysis of 5,10-methenyltetrahydrofolate to 10-formyltetrahydrofolate.</text>
</comment>
<dbReference type="Proteomes" id="UP001058364">
    <property type="component" value="Chromosome"/>
</dbReference>
<evidence type="ECO:0000256" key="2">
    <source>
        <dbReference type="ARBA" id="ARBA00022563"/>
    </source>
</evidence>
<feature type="domain" description="Tetrahydrofolate dehydrogenase/cyclohydrolase catalytic" evidence="12">
    <location>
        <begin position="32"/>
        <end position="119"/>
    </location>
</feature>
<keyword evidence="3 11" id="KW-0028">Amino-acid biosynthesis</keyword>
<dbReference type="Pfam" id="PF00763">
    <property type="entry name" value="THF_DHG_CYH"/>
    <property type="match status" value="1"/>
</dbReference>